<accession>A0ABS7ZV52</accession>
<dbReference type="NCBIfam" id="TIGR04131">
    <property type="entry name" value="Bac_Flav_CTERM"/>
    <property type="match status" value="1"/>
</dbReference>
<dbReference type="InterPro" id="IPR013783">
    <property type="entry name" value="Ig-like_fold"/>
</dbReference>
<comment type="caution">
    <text evidence="2">The sequence shown here is derived from an EMBL/GenBank/DDBJ whole genome shotgun (WGS) entry which is preliminary data.</text>
</comment>
<protein>
    <submittedName>
        <fullName evidence="2">Choice-of-anchor L domain-containing protein</fullName>
    </submittedName>
</protein>
<reference evidence="2 3" key="1">
    <citation type="submission" date="2021-09" db="EMBL/GenBank/DDBJ databases">
        <title>Genome sequencing and assembly of Chryseobacterium sp. RG1.</title>
        <authorList>
            <person name="Chhetri G."/>
        </authorList>
    </citation>
    <scope>NUCLEOTIDE SEQUENCE [LARGE SCALE GENOMIC DNA]</scope>
    <source>
        <strain evidence="2 3">RG1</strain>
    </source>
</reference>
<organism evidence="2 3">
    <name type="scientific">Chryseobacterium tagetis</name>
    <dbReference type="NCBI Taxonomy" id="2801334"/>
    <lineage>
        <taxon>Bacteria</taxon>
        <taxon>Pseudomonadati</taxon>
        <taxon>Bacteroidota</taxon>
        <taxon>Flavobacteriia</taxon>
        <taxon>Flavobacteriales</taxon>
        <taxon>Weeksellaceae</taxon>
        <taxon>Chryseobacterium group</taxon>
        <taxon>Chryseobacterium</taxon>
    </lineage>
</organism>
<dbReference type="Proteomes" id="UP000618240">
    <property type="component" value="Unassembled WGS sequence"/>
</dbReference>
<dbReference type="Pfam" id="PF13585">
    <property type="entry name" value="CHU_C"/>
    <property type="match status" value="1"/>
</dbReference>
<dbReference type="Pfam" id="PF19081">
    <property type="entry name" value="Ig_7"/>
    <property type="match status" value="1"/>
</dbReference>
<evidence type="ECO:0000259" key="1">
    <source>
        <dbReference type="Pfam" id="PF19081"/>
    </source>
</evidence>
<dbReference type="NCBIfam" id="NF038133">
    <property type="entry name" value="choice_anch_L"/>
    <property type="match status" value="1"/>
</dbReference>
<evidence type="ECO:0000313" key="3">
    <source>
        <dbReference type="Proteomes" id="UP000618240"/>
    </source>
</evidence>
<evidence type="ECO:0000313" key="2">
    <source>
        <dbReference type="EMBL" id="MCA6065617.1"/>
    </source>
</evidence>
<dbReference type="EMBL" id="JAERSE020000001">
    <property type="protein sequence ID" value="MCA6065617.1"/>
    <property type="molecule type" value="Genomic_DNA"/>
</dbReference>
<dbReference type="RefSeq" id="WP_225685489.1">
    <property type="nucleotide sequence ID" value="NZ_JAERSE020000001.1"/>
</dbReference>
<dbReference type="InterPro" id="IPR044023">
    <property type="entry name" value="Ig_7"/>
</dbReference>
<proteinExistence type="predicted"/>
<dbReference type="InterPro" id="IPR049804">
    <property type="entry name" value="Choice_anch_L"/>
</dbReference>
<gene>
    <name evidence="2" type="ORF">JI747_000420</name>
</gene>
<dbReference type="Gene3D" id="2.60.40.10">
    <property type="entry name" value="Immunoglobulins"/>
    <property type="match status" value="1"/>
</dbReference>
<name>A0ABS7ZV52_9FLAO</name>
<feature type="domain" description="Ig-like" evidence="1">
    <location>
        <begin position="481"/>
        <end position="555"/>
    </location>
</feature>
<sequence>MLNYRLKNYSKISFALFFLFSIVSYAQKRIPNAKEKIPANAKAGDYIDVNVAPYPESNYTITQLVNDVLVGNSGGCSGSNISNVSVSPNQPVTNNNRFWGYFNKATSNFPFAKGIVLSTGFARRAGNALESGVLSDSNGGGSDADLIAATGVTTSINNAGVLEFDFVPTSNQMKFNYIFASEEYTGSYPCPPLQYDDAFALLLKPNTPGSTYTNLAILPGGAGPVSVPNILPASFSCGPINGQYFGSLSPNATNFNGITAKLTAVATVVPGQSYHIKMVIADARDTIYNSAVFLEAGSFDIGIKLVDSNGVALPASMNVCDNAPQTLVAQVSGVTGAIYQWYKDGVLIPGATNATYIATSPGVYTVKVIIPGNTCPVEAKVTIVGGTTPTAQNATMKLCTTPAVSTFNLNDAKPQISTTAGAVFRFYVNQADAVAQNGSYIPDASLASYNGTDGQVLYVVVSNGGFCSKMVTLTLRKEATPVAQLVATKTKICLGESITLTASNGVTYQWVSGLSGTNPVQTVSPTQTTTYSVYAIGAQGCKSLQPATVTVEVVPALASNLSGGMICEGDQITLDASAGPNYTYLWNTGATTQTISVATPGTYSVIIDNGVCTNVYKTEVIRAIVPEIIKVDYNENGTLIVTASNPSNGPLEYSADNGVTWQNSNVFTKIPNNTVVSIRVRVKKTSCVGVLEYFTFIMKNVITPNGDNVNDMIDFRGISKYNSFKAVVSDRYGRVVYSAEKVRPYWDGLFQGKKLPTGSYWYQVTFEDPATKQIVVKTGWILLKNIE</sequence>
<dbReference type="InterPro" id="IPR026341">
    <property type="entry name" value="T9SS_type_B"/>
</dbReference>
<keyword evidence="3" id="KW-1185">Reference proteome</keyword>